<evidence type="ECO:0000313" key="1">
    <source>
        <dbReference type="EMBL" id="ROT35548.1"/>
    </source>
</evidence>
<dbReference type="EMBL" id="ML119061">
    <property type="protein sequence ID" value="ROT35548.1"/>
    <property type="molecule type" value="Genomic_DNA"/>
</dbReference>
<reference evidence="1 2" key="1">
    <citation type="journal article" date="2018" name="Mol. Ecol.">
        <title>The obligate alkalophilic soda-lake fungus Sodiomyces alkalinus has shifted to a protein diet.</title>
        <authorList>
            <person name="Grum-Grzhimaylo A.A."/>
            <person name="Falkoski D.L."/>
            <person name="van den Heuvel J."/>
            <person name="Valero-Jimenez C.A."/>
            <person name="Min B."/>
            <person name="Choi I.G."/>
            <person name="Lipzen A."/>
            <person name="Daum C.G."/>
            <person name="Aanen D.K."/>
            <person name="Tsang A."/>
            <person name="Henrissat B."/>
            <person name="Bilanenko E.N."/>
            <person name="de Vries R.P."/>
            <person name="van Kan J.A.L."/>
            <person name="Grigoriev I.V."/>
            <person name="Debets A.J.M."/>
        </authorList>
    </citation>
    <scope>NUCLEOTIDE SEQUENCE [LARGE SCALE GENOMIC DNA]</scope>
    <source>
        <strain evidence="1 2">F11</strain>
    </source>
</reference>
<dbReference type="Proteomes" id="UP000272025">
    <property type="component" value="Unassembled WGS sequence"/>
</dbReference>
<name>A0A3N2PM09_SODAK</name>
<keyword evidence="2" id="KW-1185">Reference proteome</keyword>
<dbReference type="RefSeq" id="XP_028463354.1">
    <property type="nucleotide sequence ID" value="XM_028614554.1"/>
</dbReference>
<evidence type="ECO:0000313" key="2">
    <source>
        <dbReference type="Proteomes" id="UP000272025"/>
    </source>
</evidence>
<gene>
    <name evidence="1" type="ORF">SODALDRAFT_363399</name>
</gene>
<proteinExistence type="predicted"/>
<dbReference type="AlphaFoldDB" id="A0A3N2PM09"/>
<accession>A0A3N2PM09</accession>
<sequence>MALFKDFEALHSFNVEKPSSTVLLTVFLTVVSHSAEFSVMRDLKVPTNDHGHDICTATPASYNIKCLSQGSAHANIFTWVFYINCRGTDPSPNECTPQALGFMMHSAQENSQCHSSISALVVQTQHHRAG</sequence>
<dbReference type="GeneID" id="39583032"/>
<protein>
    <submittedName>
        <fullName evidence="1">Uncharacterized protein</fullName>
    </submittedName>
</protein>
<organism evidence="1 2">
    <name type="scientific">Sodiomyces alkalinus (strain CBS 110278 / VKM F-3762 / F11)</name>
    <name type="common">Alkaliphilic filamentous fungus</name>
    <dbReference type="NCBI Taxonomy" id="1314773"/>
    <lineage>
        <taxon>Eukaryota</taxon>
        <taxon>Fungi</taxon>
        <taxon>Dikarya</taxon>
        <taxon>Ascomycota</taxon>
        <taxon>Pezizomycotina</taxon>
        <taxon>Sordariomycetes</taxon>
        <taxon>Hypocreomycetidae</taxon>
        <taxon>Glomerellales</taxon>
        <taxon>Plectosphaerellaceae</taxon>
        <taxon>Sodiomyces</taxon>
    </lineage>
</organism>